<comment type="caution">
    <text evidence="1">The sequence shown here is derived from an EMBL/GenBank/DDBJ whole genome shotgun (WGS) entry which is preliminary data.</text>
</comment>
<reference evidence="1 2" key="1">
    <citation type="submission" date="2015-10" db="EMBL/GenBank/DDBJ databases">
        <title>Genome analyses suggest a sexual origin of heterokaryosis in a supposedly ancient asexual fungus.</title>
        <authorList>
            <person name="Ropars J."/>
            <person name="Sedzielewska K."/>
            <person name="Noel J."/>
            <person name="Charron P."/>
            <person name="Farinelli L."/>
            <person name="Marton T."/>
            <person name="Kruger M."/>
            <person name="Pelin A."/>
            <person name="Brachmann A."/>
            <person name="Corradi N."/>
        </authorList>
    </citation>
    <scope>NUCLEOTIDE SEQUENCE [LARGE SCALE GENOMIC DNA]</scope>
    <source>
        <strain evidence="1 2">A4</strain>
    </source>
</reference>
<evidence type="ECO:0000313" key="1">
    <source>
        <dbReference type="EMBL" id="PKY59809.1"/>
    </source>
</evidence>
<dbReference type="Proteomes" id="UP000234323">
    <property type="component" value="Unassembled WGS sequence"/>
</dbReference>
<name>A0A2I1HLR0_9GLOM</name>
<feature type="non-terminal residue" evidence="1">
    <location>
        <position position="1"/>
    </location>
</feature>
<protein>
    <recommendedName>
        <fullName evidence="3">TLDc domain-containing protein</fullName>
    </recommendedName>
</protein>
<keyword evidence="2" id="KW-1185">Reference proteome</keyword>
<sequence>FTNDRIENYILSRVVNEKNAICNYYDYGPSFGGSDLITWEFDDDYNNYCTRSSYEKSIRKTDSNFDVKECEVFQIRCD</sequence>
<accession>A0A2I1HLR0</accession>
<evidence type="ECO:0008006" key="3">
    <source>
        <dbReference type="Google" id="ProtNLM"/>
    </source>
</evidence>
<evidence type="ECO:0000313" key="2">
    <source>
        <dbReference type="Proteomes" id="UP000234323"/>
    </source>
</evidence>
<proteinExistence type="predicted"/>
<organism evidence="1 2">
    <name type="scientific">Rhizophagus irregularis</name>
    <dbReference type="NCBI Taxonomy" id="588596"/>
    <lineage>
        <taxon>Eukaryota</taxon>
        <taxon>Fungi</taxon>
        <taxon>Fungi incertae sedis</taxon>
        <taxon>Mucoromycota</taxon>
        <taxon>Glomeromycotina</taxon>
        <taxon>Glomeromycetes</taxon>
        <taxon>Glomerales</taxon>
        <taxon>Glomeraceae</taxon>
        <taxon>Rhizophagus</taxon>
    </lineage>
</organism>
<dbReference type="AlphaFoldDB" id="A0A2I1HLR0"/>
<dbReference type="EMBL" id="LLXI01003780">
    <property type="protein sequence ID" value="PKY59809.1"/>
    <property type="molecule type" value="Genomic_DNA"/>
</dbReference>
<gene>
    <name evidence="1" type="ORF">RhiirA4_550475</name>
</gene>